<sequence>MAKLSDYGLPIISEENDASGAWSHGKSTQTEQSSNTKIYNSWPYNNDKA</sequence>
<dbReference type="AlphaFoldDB" id="I3T171"/>
<name>I3T171_LOTJA</name>
<feature type="compositionally biased region" description="Polar residues" evidence="1">
    <location>
        <begin position="25"/>
        <end position="49"/>
    </location>
</feature>
<evidence type="ECO:0000256" key="1">
    <source>
        <dbReference type="SAM" id="MobiDB-lite"/>
    </source>
</evidence>
<organism evidence="2">
    <name type="scientific">Lotus japonicus</name>
    <name type="common">Lotus corniculatus var. japonicus</name>
    <dbReference type="NCBI Taxonomy" id="34305"/>
    <lineage>
        <taxon>Eukaryota</taxon>
        <taxon>Viridiplantae</taxon>
        <taxon>Streptophyta</taxon>
        <taxon>Embryophyta</taxon>
        <taxon>Tracheophyta</taxon>
        <taxon>Spermatophyta</taxon>
        <taxon>Magnoliopsida</taxon>
        <taxon>eudicotyledons</taxon>
        <taxon>Gunneridae</taxon>
        <taxon>Pentapetalae</taxon>
        <taxon>rosids</taxon>
        <taxon>fabids</taxon>
        <taxon>Fabales</taxon>
        <taxon>Fabaceae</taxon>
        <taxon>Papilionoideae</taxon>
        <taxon>50 kb inversion clade</taxon>
        <taxon>NPAAA clade</taxon>
        <taxon>Hologalegina</taxon>
        <taxon>robinioid clade</taxon>
        <taxon>Loteae</taxon>
        <taxon>Lotus</taxon>
    </lineage>
</organism>
<protein>
    <submittedName>
        <fullName evidence="2">Uncharacterized protein</fullName>
    </submittedName>
</protein>
<accession>I3T171</accession>
<feature type="region of interest" description="Disordered" evidence="1">
    <location>
        <begin position="15"/>
        <end position="49"/>
    </location>
</feature>
<dbReference type="EMBL" id="BT146469">
    <property type="protein sequence ID" value="AFK46263.1"/>
    <property type="molecule type" value="mRNA"/>
</dbReference>
<proteinExistence type="evidence at transcript level"/>
<reference evidence="2" key="1">
    <citation type="submission" date="2012-05" db="EMBL/GenBank/DDBJ databases">
        <authorList>
            <person name="Krishnakumar V."/>
            <person name="Cheung F."/>
            <person name="Xiao Y."/>
            <person name="Chan A."/>
            <person name="Moskal W.A."/>
            <person name="Town C.D."/>
        </authorList>
    </citation>
    <scope>NUCLEOTIDE SEQUENCE</scope>
</reference>
<evidence type="ECO:0000313" key="2">
    <source>
        <dbReference type="EMBL" id="AFK46263.1"/>
    </source>
</evidence>